<dbReference type="GO" id="GO:0005524">
    <property type="term" value="F:ATP binding"/>
    <property type="evidence" value="ECO:0007669"/>
    <property type="project" value="InterPro"/>
</dbReference>
<dbReference type="PROSITE" id="PS00058">
    <property type="entry name" value="DNA_MISMATCH_REPAIR_1"/>
    <property type="match status" value="1"/>
</dbReference>
<gene>
    <name evidence="5" type="ORF">yc1106_04349</name>
</gene>
<evidence type="ECO:0000313" key="6">
    <source>
        <dbReference type="Proteomes" id="UP001056012"/>
    </source>
</evidence>
<evidence type="ECO:0000256" key="2">
    <source>
        <dbReference type="ARBA" id="ARBA00022763"/>
    </source>
</evidence>
<dbReference type="OrthoDB" id="10263226at2759"/>
<dbReference type="InterPro" id="IPR020568">
    <property type="entry name" value="Ribosomal_Su5_D2-typ_SF"/>
</dbReference>
<feature type="region of interest" description="Disordered" evidence="3">
    <location>
        <begin position="457"/>
        <end position="623"/>
    </location>
</feature>
<name>A0A9Q8Z8E3_CURCL</name>
<feature type="compositionally biased region" description="Polar residues" evidence="3">
    <location>
        <begin position="503"/>
        <end position="513"/>
    </location>
</feature>
<dbReference type="Pfam" id="PF13589">
    <property type="entry name" value="HATPase_c_3"/>
    <property type="match status" value="1"/>
</dbReference>
<dbReference type="GO" id="GO:0006298">
    <property type="term" value="P:mismatch repair"/>
    <property type="evidence" value="ECO:0007669"/>
    <property type="project" value="InterPro"/>
</dbReference>
<dbReference type="GO" id="GO:0061982">
    <property type="term" value="P:meiosis I cell cycle process"/>
    <property type="evidence" value="ECO:0007669"/>
    <property type="project" value="UniProtKB-ARBA"/>
</dbReference>
<evidence type="ECO:0000256" key="3">
    <source>
        <dbReference type="SAM" id="MobiDB-lite"/>
    </source>
</evidence>
<dbReference type="SUPFAM" id="SSF55874">
    <property type="entry name" value="ATPase domain of HSP90 chaperone/DNA topoisomerase II/histidine kinase"/>
    <property type="match status" value="1"/>
</dbReference>
<feature type="compositionally biased region" description="Basic and acidic residues" evidence="3">
    <location>
        <begin position="396"/>
        <end position="408"/>
    </location>
</feature>
<dbReference type="GO" id="GO:0140664">
    <property type="term" value="F:ATP-dependent DNA damage sensor activity"/>
    <property type="evidence" value="ECO:0007669"/>
    <property type="project" value="InterPro"/>
</dbReference>
<feature type="region of interest" description="Disordered" evidence="3">
    <location>
        <begin position="822"/>
        <end position="848"/>
    </location>
</feature>
<dbReference type="VEuPathDB" id="FungiDB:yc1106_04349"/>
<dbReference type="PANTHER" id="PTHR10073:SF41">
    <property type="entry name" value="MISMATCH REPAIR PROTEIN, PUTATIVE (AFU_ORTHOLOGUE AFUA_8G05820)-RELATED"/>
    <property type="match status" value="1"/>
</dbReference>
<feature type="compositionally biased region" description="Acidic residues" evidence="3">
    <location>
        <begin position="976"/>
        <end position="985"/>
    </location>
</feature>
<dbReference type="InterPro" id="IPR002099">
    <property type="entry name" value="MutL/Mlh/PMS"/>
</dbReference>
<sequence length="997" mass="110350">MAAGSNTVPLPGIAALPPTTARQIGSGQVLVDASSVVKELIDNALDARAKSIFVDIAANTIDTIQVKDDGHGIPNEDRPLVCRRNCTSKIRDLHDLKDVGGRWLGFRGEALSSMAEMSGALMVATRVEGESVAVRLKYSRDGELASTERDSHPVGTTVKVTGLFEYIPVRKQAAIRNAAKCLAKIRRLIQAYVLARPGIRFRLHVLRAKNNAGDFVYAPKADASVGDAVLKIFGKECSMQCGSAAVEADGYEIHAFLPKPTAIGSKISNHGSFVSVDTRPVSSQRGTIKQLVRACKDRLSQVNASLAGIRDPFLCMDINCPPGSYDANVEPAKDDMLFENSDAVLRALDKLLKSYYPDTMANIDNDELSLSPQNLELEADKALAPDENNILPQGDDTSHQHEDMESRPQARWRTSMYGIDEDDLEFLQDDRAPVIDEEEDRRAIEISNPWTIARMNAAIKPRQSTTNRQLPSPAKSTKDVNGHFSPSKVPVTPNRIMSAEPLTPQTTSKTNMMRSPLDDELQRSIQHRPKPSSVTLSVDDGPEEHRRDPLSDNRSSDSLEPEPPGSVLRSKIREPDNWKSSSAHEGTMDLEMAAPVDRTTHPQQPTRTPKLSKPPLHQKGTANPELLYSQADTPFGSRRNLQVTAGQTGNNFLHSNNKDIRDCFRRSSEVQATNLTQERSFTPINWPAQSIPSRMPSLLAPVDRNRHPQDVQDALCADSARRPNIRDYLQTYSERAGARSFSPTESQISMQFNQQPFTTRQFPIYKGNSATSPAFHAPTANTKRLSLASPQSNATPATRKKSRVNLRSKSVDQMNAYFQSHLENAPAQPSRRLPHTVPSLEKSHHTITTENLGLTKPNTRLKPPSHNLTLKTRTNITVQTIIRQALTRHDRLPKWDCVAEEAYHSFGEHIPEKRIAVWVCKLDSLLCELYERVGGMRETRGMLAEGVRRALGEKGQGVDAGHGGEEDQEYGGLDDVVAEDDGDEYDDDIEEEMLMDL</sequence>
<feature type="region of interest" description="Disordered" evidence="3">
    <location>
        <begin position="954"/>
        <end position="985"/>
    </location>
</feature>
<dbReference type="Proteomes" id="UP001056012">
    <property type="component" value="Chromosome 3"/>
</dbReference>
<evidence type="ECO:0000256" key="1">
    <source>
        <dbReference type="ARBA" id="ARBA00006082"/>
    </source>
</evidence>
<evidence type="ECO:0000313" key="5">
    <source>
        <dbReference type="EMBL" id="USP77075.1"/>
    </source>
</evidence>
<dbReference type="CDD" id="cd03485">
    <property type="entry name" value="MutL_Trans_hPMS_1_like"/>
    <property type="match status" value="1"/>
</dbReference>
<evidence type="ECO:0000259" key="4">
    <source>
        <dbReference type="SMART" id="SM01340"/>
    </source>
</evidence>
<feature type="domain" description="DNA mismatch repair protein S5" evidence="4">
    <location>
        <begin position="229"/>
        <end position="357"/>
    </location>
</feature>
<accession>A0A9Q8Z8E3</accession>
<dbReference type="Gene3D" id="3.30.230.10">
    <property type="match status" value="1"/>
</dbReference>
<reference evidence="5" key="1">
    <citation type="submission" date="2021-12" db="EMBL/GenBank/DDBJ databases">
        <title>Curvularia clavata genome.</title>
        <authorList>
            <person name="Cao Y."/>
        </authorList>
    </citation>
    <scope>NUCLEOTIDE SEQUENCE</scope>
    <source>
        <strain evidence="5">Yc1106</strain>
    </source>
</reference>
<dbReference type="AlphaFoldDB" id="A0A9Q8Z8E3"/>
<proteinExistence type="inferred from homology"/>
<protein>
    <submittedName>
        <fullName evidence="5">Dna mismatch repair protein</fullName>
    </submittedName>
</protein>
<dbReference type="InterPro" id="IPR014762">
    <property type="entry name" value="DNA_mismatch_repair_CS"/>
</dbReference>
<dbReference type="GO" id="GO:0030983">
    <property type="term" value="F:mismatched DNA binding"/>
    <property type="evidence" value="ECO:0007669"/>
    <property type="project" value="InterPro"/>
</dbReference>
<dbReference type="CDD" id="cd16926">
    <property type="entry name" value="HATPase_MutL-MLH-PMS-like"/>
    <property type="match status" value="1"/>
</dbReference>
<comment type="similarity">
    <text evidence="1">Belongs to the DNA mismatch repair MutL/HexB family.</text>
</comment>
<dbReference type="EMBL" id="CP089276">
    <property type="protein sequence ID" value="USP77075.1"/>
    <property type="molecule type" value="Genomic_DNA"/>
</dbReference>
<feature type="region of interest" description="Disordered" evidence="3">
    <location>
        <begin position="386"/>
        <end position="409"/>
    </location>
</feature>
<dbReference type="SUPFAM" id="SSF54211">
    <property type="entry name" value="Ribosomal protein S5 domain 2-like"/>
    <property type="match status" value="1"/>
</dbReference>
<dbReference type="GO" id="GO:0032389">
    <property type="term" value="C:MutLalpha complex"/>
    <property type="evidence" value="ECO:0007669"/>
    <property type="project" value="TreeGrafter"/>
</dbReference>
<keyword evidence="2" id="KW-0227">DNA damage</keyword>
<dbReference type="InterPro" id="IPR014721">
    <property type="entry name" value="Ribsml_uS5_D2-typ_fold_subgr"/>
</dbReference>
<dbReference type="Pfam" id="PF01119">
    <property type="entry name" value="DNA_mis_repair"/>
    <property type="match status" value="1"/>
</dbReference>
<dbReference type="InterPro" id="IPR038973">
    <property type="entry name" value="MutL/Mlh/Pms-like"/>
</dbReference>
<dbReference type="InterPro" id="IPR013507">
    <property type="entry name" value="DNA_mismatch_S5_2-like"/>
</dbReference>
<dbReference type="NCBIfam" id="TIGR00585">
    <property type="entry name" value="mutl"/>
    <property type="match status" value="1"/>
</dbReference>
<dbReference type="Gene3D" id="3.30.565.10">
    <property type="entry name" value="Histidine kinase-like ATPase, C-terminal domain"/>
    <property type="match status" value="1"/>
</dbReference>
<dbReference type="InterPro" id="IPR036890">
    <property type="entry name" value="HATPase_C_sf"/>
</dbReference>
<dbReference type="PANTHER" id="PTHR10073">
    <property type="entry name" value="DNA MISMATCH REPAIR PROTEIN MLH, PMS, MUTL"/>
    <property type="match status" value="1"/>
</dbReference>
<dbReference type="SMART" id="SM01340">
    <property type="entry name" value="DNA_mis_repair"/>
    <property type="match status" value="1"/>
</dbReference>
<feature type="compositionally biased region" description="Basic and acidic residues" evidence="3">
    <location>
        <begin position="543"/>
        <end position="557"/>
    </location>
</feature>
<dbReference type="FunFam" id="3.30.565.10:FF:000017">
    <property type="entry name" value="PMS1 homolog 1, mismatch repair system component"/>
    <property type="match status" value="1"/>
</dbReference>
<organism evidence="5 6">
    <name type="scientific">Curvularia clavata</name>
    <dbReference type="NCBI Taxonomy" id="95742"/>
    <lineage>
        <taxon>Eukaryota</taxon>
        <taxon>Fungi</taxon>
        <taxon>Dikarya</taxon>
        <taxon>Ascomycota</taxon>
        <taxon>Pezizomycotina</taxon>
        <taxon>Dothideomycetes</taxon>
        <taxon>Pleosporomycetidae</taxon>
        <taxon>Pleosporales</taxon>
        <taxon>Pleosporineae</taxon>
        <taxon>Pleosporaceae</taxon>
        <taxon>Curvularia</taxon>
    </lineage>
</organism>
<keyword evidence="6" id="KW-1185">Reference proteome</keyword>
<dbReference type="GO" id="GO:0016887">
    <property type="term" value="F:ATP hydrolysis activity"/>
    <property type="evidence" value="ECO:0007669"/>
    <property type="project" value="InterPro"/>
</dbReference>